<evidence type="ECO:0008006" key="2">
    <source>
        <dbReference type="Google" id="ProtNLM"/>
    </source>
</evidence>
<sequence length="132" mass="15255">MYKDIDELNEQFLKDIDGRGGVYAIFSAKPKQEWELKYIGQVKSSGVRQRIRSHLVWRNKNTESGNSTGSKFDEVMAEITNGHDIAFAFVEVKPQSLRHYVEEILITKCQPLWNYNGTTLNGQRSSRSRRCL</sequence>
<reference evidence="1" key="1">
    <citation type="submission" date="2018-06" db="EMBL/GenBank/DDBJ databases">
        <authorList>
            <person name="Zhirakovskaya E."/>
        </authorList>
    </citation>
    <scope>NUCLEOTIDE SEQUENCE</scope>
</reference>
<dbReference type="EMBL" id="UOFL01000033">
    <property type="protein sequence ID" value="VAW71840.1"/>
    <property type="molecule type" value="Genomic_DNA"/>
</dbReference>
<protein>
    <recommendedName>
        <fullName evidence="2">GIY-YIG domain-containing protein</fullName>
    </recommendedName>
</protein>
<name>A0A3B0Y4R7_9ZZZZ</name>
<organism evidence="1">
    <name type="scientific">hydrothermal vent metagenome</name>
    <dbReference type="NCBI Taxonomy" id="652676"/>
    <lineage>
        <taxon>unclassified sequences</taxon>
        <taxon>metagenomes</taxon>
        <taxon>ecological metagenomes</taxon>
    </lineage>
</organism>
<dbReference type="AlphaFoldDB" id="A0A3B0Y4R7"/>
<proteinExistence type="predicted"/>
<evidence type="ECO:0000313" key="1">
    <source>
        <dbReference type="EMBL" id="VAW71840.1"/>
    </source>
</evidence>
<gene>
    <name evidence="1" type="ORF">MNBD_GAMMA12-1780</name>
</gene>
<accession>A0A3B0Y4R7</accession>